<accession>A0ABT8CSN4</accession>
<dbReference type="InterPro" id="IPR014755">
    <property type="entry name" value="Cu-Rt/internalin_Ig-like"/>
</dbReference>
<reference evidence="4" key="1">
    <citation type="journal article" date="2019" name="Int. J. Syst. Evol. Microbiol.">
        <title>The Global Catalogue of Microorganisms (GCM) 10K type strain sequencing project: providing services to taxonomists for standard genome sequencing and annotation.</title>
        <authorList>
            <consortium name="The Broad Institute Genomics Platform"/>
            <consortium name="The Broad Institute Genome Sequencing Center for Infectious Disease"/>
            <person name="Wu L."/>
            <person name="Ma J."/>
        </authorList>
    </citation>
    <scope>NUCLEOTIDE SEQUENCE [LARGE SCALE GENOMIC DNA]</scope>
    <source>
        <strain evidence="4">CECT 7184</strain>
    </source>
</reference>
<evidence type="ECO:0000256" key="1">
    <source>
        <dbReference type="ARBA" id="ARBA00022729"/>
    </source>
</evidence>
<proteinExistence type="predicted"/>
<dbReference type="EMBL" id="JAUFQU010000001">
    <property type="protein sequence ID" value="MDN3707522.1"/>
    <property type="molecule type" value="Genomic_DNA"/>
</dbReference>
<keyword evidence="4" id="KW-1185">Reference proteome</keyword>
<keyword evidence="1 2" id="KW-0732">Signal</keyword>
<dbReference type="Pfam" id="PF13585">
    <property type="entry name" value="CHU_C"/>
    <property type="match status" value="1"/>
</dbReference>
<comment type="caution">
    <text evidence="3">The sequence shown here is derived from an EMBL/GenBank/DDBJ whole genome shotgun (WGS) entry which is preliminary data.</text>
</comment>
<dbReference type="Proteomes" id="UP001242368">
    <property type="component" value="Unassembled WGS sequence"/>
</dbReference>
<evidence type="ECO:0000313" key="4">
    <source>
        <dbReference type="Proteomes" id="UP001242368"/>
    </source>
</evidence>
<sequence>MLDKKYFFLLLMLTTIVSKAQENLVLNPGFEDVNLDNLLCTIYPLGPEFENAVNYWSYPNWGTSDIYHTSLSPSCITHPLSTNTIVLSSHLPHTGNSMAGFIMSVPDVTYREYLQGTLSASLEIGSVYEVQFYVLKSAQSAVSINNFGIKFLDAPMLQNSSELIDIVPDVNYSGTPVTESENWQLLSFEFTPTENNLNRFVLGNFFTNENSQISYLFIPGEMMNNYAYYFIDDVSVRFLRHTDSADFEQMGPFCEGEDFELPTTSVNGISGSWSPAINTTQTTTYTFTPDEVIYLPVQMTVEITPKTIPVFDSFMPLCFNDQNFVLPTISLNGISGNWSPSFDSEKTTTYIFTPFEGQCATQQSVEVVVWDDFDFNFMYFCESGQLYLEVVDNPSFISNASIFEWKVNGTKINENNRMLNLSSFINTSNHQLAVEVTVTNENGCHKKKNIEIAADNFCMIPKGISPNGDGLNDFLSLEHFNVENLAIYNRYGEIVYEKRDYTNEWNGQSKNGKRLPTATYYYHITTKKGERFTGWIYLLQEVN</sequence>
<dbReference type="InterPro" id="IPR026341">
    <property type="entry name" value="T9SS_type_B"/>
</dbReference>
<gene>
    <name evidence="3" type="ORF">QW060_10300</name>
</gene>
<dbReference type="NCBIfam" id="TIGR04131">
    <property type="entry name" value="Bac_Flav_CTERM"/>
    <property type="match status" value="1"/>
</dbReference>
<dbReference type="RefSeq" id="WP_290363495.1">
    <property type="nucleotide sequence ID" value="NZ_JAUFQU010000001.1"/>
</dbReference>
<name>A0ABT8CSN4_9FLAO</name>
<organism evidence="3 4">
    <name type="scientific">Paenimyroides ceti</name>
    <dbReference type="NCBI Taxonomy" id="395087"/>
    <lineage>
        <taxon>Bacteria</taxon>
        <taxon>Pseudomonadati</taxon>
        <taxon>Bacteroidota</taxon>
        <taxon>Flavobacteriia</taxon>
        <taxon>Flavobacteriales</taxon>
        <taxon>Flavobacteriaceae</taxon>
        <taxon>Paenimyroides</taxon>
    </lineage>
</organism>
<feature type="chain" id="PRO_5046548867" evidence="2">
    <location>
        <begin position="21"/>
        <end position="543"/>
    </location>
</feature>
<evidence type="ECO:0000256" key="2">
    <source>
        <dbReference type="SAM" id="SignalP"/>
    </source>
</evidence>
<dbReference type="Gene3D" id="2.60.120.260">
    <property type="entry name" value="Galactose-binding domain-like"/>
    <property type="match status" value="1"/>
</dbReference>
<protein>
    <submittedName>
        <fullName evidence="3">Gliding motility-associated C-terminal domain-containing protein</fullName>
    </submittedName>
</protein>
<feature type="signal peptide" evidence="2">
    <location>
        <begin position="1"/>
        <end position="20"/>
    </location>
</feature>
<dbReference type="Gene3D" id="2.60.40.1220">
    <property type="match status" value="2"/>
</dbReference>
<evidence type="ECO:0000313" key="3">
    <source>
        <dbReference type="EMBL" id="MDN3707522.1"/>
    </source>
</evidence>